<sequence>MIQLKAGQNMVLTGDIVQFSAKAGAALDVSALVVAENMRVFDTGDFVFYNQAETAGVTLSEDGVTIRLAEVRADAKAVLLVVSADPAAPAQEHGLGAVTAELAVHDIATAEFAISPSAGETALICLEVYRRGTDWKLRAVGQGYAGGLAVLLTAHGVEVDEPATSQSGQHSAADLREAEPVGSAGRAGGQDTISGPGDSSAAGPAPLEVAHGLERLWMIFEDAARSAAALISARDYAMQRLDQELSAAVSDPATRNTPAAEEARQTAQRRCDDLIATAEGSHLRDSEALMRELADADRQLPPSLASWDSPAWDGAPTPSDGIRLGELYANERGPLRIPYCVPVPLTRPLWIDTESTAAAAPVVGAVLARLLAADPGRRTLVDMIDLTGAFGQLVGPLTPVLNGPPITDFGDISARLQTLVEAADLAELAYSSGNFTPSTEHRVLLAADFPHGYQTADAQRIATLLVRGDLIGLSTVIVGTDESESSDGTVAMLSQACRHLPTVDGTPLFDPWTGSAWQLDLDLLPREPARQARFLRTS</sequence>
<evidence type="ECO:0000259" key="3">
    <source>
        <dbReference type="Pfam" id="PF02342"/>
    </source>
</evidence>
<evidence type="ECO:0000313" key="4">
    <source>
        <dbReference type="EMBL" id="WUV50255.1"/>
    </source>
</evidence>
<reference evidence="4" key="1">
    <citation type="submission" date="2022-10" db="EMBL/GenBank/DDBJ databases">
        <title>The complete genomes of actinobacterial strains from the NBC collection.</title>
        <authorList>
            <person name="Joergensen T.S."/>
            <person name="Alvarez Arevalo M."/>
            <person name="Sterndorff E.B."/>
            <person name="Faurdal D."/>
            <person name="Vuksanovic O."/>
            <person name="Mourched A.-S."/>
            <person name="Charusanti P."/>
            <person name="Shaw S."/>
            <person name="Blin K."/>
            <person name="Weber T."/>
        </authorList>
    </citation>
    <scope>NUCLEOTIDE SEQUENCE</scope>
    <source>
        <strain evidence="4">NBC_01482</strain>
    </source>
</reference>
<comment type="similarity">
    <text evidence="1">Belongs to the CAPAB/TerDEXZ family.</text>
</comment>
<dbReference type="RefSeq" id="WP_329415032.1">
    <property type="nucleotide sequence ID" value="NZ_CP109441.1"/>
</dbReference>
<dbReference type="EMBL" id="CP109441">
    <property type="protein sequence ID" value="WUV50255.1"/>
    <property type="molecule type" value="Genomic_DNA"/>
</dbReference>
<keyword evidence="5" id="KW-1185">Reference proteome</keyword>
<name>A0ABZ1Z893_9NOCA</name>
<evidence type="ECO:0000313" key="5">
    <source>
        <dbReference type="Proteomes" id="UP001432062"/>
    </source>
</evidence>
<dbReference type="CDD" id="cd06974">
    <property type="entry name" value="TerD_like"/>
    <property type="match status" value="1"/>
</dbReference>
<organism evidence="4 5">
    <name type="scientific">Nocardia vinacea</name>
    <dbReference type="NCBI Taxonomy" id="96468"/>
    <lineage>
        <taxon>Bacteria</taxon>
        <taxon>Bacillati</taxon>
        <taxon>Actinomycetota</taxon>
        <taxon>Actinomycetes</taxon>
        <taxon>Mycobacteriales</taxon>
        <taxon>Nocardiaceae</taxon>
        <taxon>Nocardia</taxon>
    </lineage>
</organism>
<evidence type="ECO:0000256" key="2">
    <source>
        <dbReference type="SAM" id="MobiDB-lite"/>
    </source>
</evidence>
<feature type="region of interest" description="Disordered" evidence="2">
    <location>
        <begin position="162"/>
        <end position="205"/>
    </location>
</feature>
<evidence type="ECO:0000256" key="1">
    <source>
        <dbReference type="ARBA" id="ARBA00008775"/>
    </source>
</evidence>
<dbReference type="Proteomes" id="UP001432062">
    <property type="component" value="Chromosome"/>
</dbReference>
<dbReference type="Pfam" id="PF02342">
    <property type="entry name" value="TerD"/>
    <property type="match status" value="1"/>
</dbReference>
<protein>
    <submittedName>
        <fullName evidence="4">TerD family protein</fullName>
    </submittedName>
</protein>
<dbReference type="PANTHER" id="PTHR32097">
    <property type="entry name" value="CAMP-BINDING PROTEIN 1-RELATED"/>
    <property type="match status" value="1"/>
</dbReference>
<accession>A0ABZ1Z893</accession>
<dbReference type="PANTHER" id="PTHR32097:SF4">
    <property type="entry name" value="GENERAL STRESS PROTEIN 16U"/>
    <property type="match status" value="1"/>
</dbReference>
<proteinExistence type="inferred from homology"/>
<dbReference type="InterPro" id="IPR051324">
    <property type="entry name" value="Stress/Tellurium_Resist"/>
</dbReference>
<feature type="domain" description="TerD" evidence="3">
    <location>
        <begin position="21"/>
        <end position="154"/>
    </location>
</feature>
<gene>
    <name evidence="4" type="ORF">OG563_19885</name>
</gene>
<dbReference type="InterPro" id="IPR003325">
    <property type="entry name" value="TerD"/>
</dbReference>
<dbReference type="Gene3D" id="2.60.60.30">
    <property type="entry name" value="sav2460 like domains"/>
    <property type="match status" value="1"/>
</dbReference>